<keyword evidence="4" id="KW-1185">Reference proteome</keyword>
<dbReference type="PANTHER" id="PTHR46797">
    <property type="entry name" value="HTH-TYPE TRANSCRIPTIONAL REGULATOR"/>
    <property type="match status" value="1"/>
</dbReference>
<reference evidence="3 4" key="1">
    <citation type="submission" date="2018-10" db="EMBL/GenBank/DDBJ databases">
        <title>Phylogenomics of Brevibacillus.</title>
        <authorList>
            <person name="Dunlap C."/>
        </authorList>
    </citation>
    <scope>NUCLEOTIDE SEQUENCE [LARGE SCALE GENOMIC DNA]</scope>
    <source>
        <strain evidence="3 4">DSM 100115</strain>
    </source>
</reference>
<evidence type="ECO:0000313" key="4">
    <source>
        <dbReference type="Proteomes" id="UP000268829"/>
    </source>
</evidence>
<dbReference type="GO" id="GO:0003700">
    <property type="term" value="F:DNA-binding transcription factor activity"/>
    <property type="evidence" value="ECO:0007669"/>
    <property type="project" value="TreeGrafter"/>
</dbReference>
<dbReference type="Gene3D" id="1.25.40.10">
    <property type="entry name" value="Tetratricopeptide repeat domain"/>
    <property type="match status" value="1"/>
</dbReference>
<dbReference type="GO" id="GO:0003677">
    <property type="term" value="F:DNA binding"/>
    <property type="evidence" value="ECO:0007669"/>
    <property type="project" value="UniProtKB-KW"/>
</dbReference>
<dbReference type="AlphaFoldDB" id="A0A3M8AVN9"/>
<dbReference type="PROSITE" id="PS51450">
    <property type="entry name" value="LRR"/>
    <property type="match status" value="1"/>
</dbReference>
<dbReference type="PROSITE" id="PS50943">
    <property type="entry name" value="HTH_CROC1"/>
    <property type="match status" value="1"/>
</dbReference>
<evidence type="ECO:0000313" key="3">
    <source>
        <dbReference type="EMBL" id="RNB55266.1"/>
    </source>
</evidence>
<comment type="caution">
    <text evidence="3">The sequence shown here is derived from an EMBL/GenBank/DDBJ whole genome shotgun (WGS) entry which is preliminary data.</text>
</comment>
<dbReference type="Pfam" id="PF01381">
    <property type="entry name" value="HTH_3"/>
    <property type="match status" value="1"/>
</dbReference>
<dbReference type="EMBL" id="RHHS01000036">
    <property type="protein sequence ID" value="RNB55266.1"/>
    <property type="molecule type" value="Genomic_DNA"/>
</dbReference>
<accession>A0A3M8AVN9</accession>
<dbReference type="Proteomes" id="UP000268829">
    <property type="component" value="Unassembled WGS sequence"/>
</dbReference>
<proteinExistence type="predicted"/>
<dbReference type="InterPro" id="IPR001387">
    <property type="entry name" value="Cro/C1-type_HTH"/>
</dbReference>
<dbReference type="GO" id="GO:0005829">
    <property type="term" value="C:cytosol"/>
    <property type="evidence" value="ECO:0007669"/>
    <property type="project" value="TreeGrafter"/>
</dbReference>
<dbReference type="Gene3D" id="1.10.260.40">
    <property type="entry name" value="lambda repressor-like DNA-binding domains"/>
    <property type="match status" value="1"/>
</dbReference>
<dbReference type="OrthoDB" id="2474838at2"/>
<dbReference type="SUPFAM" id="SSF48452">
    <property type="entry name" value="TPR-like"/>
    <property type="match status" value="1"/>
</dbReference>
<dbReference type="CDD" id="cd00093">
    <property type="entry name" value="HTH_XRE"/>
    <property type="match status" value="1"/>
</dbReference>
<evidence type="ECO:0000256" key="1">
    <source>
        <dbReference type="ARBA" id="ARBA00023125"/>
    </source>
</evidence>
<feature type="domain" description="HTH cro/C1-type" evidence="2">
    <location>
        <begin position="24"/>
        <end position="79"/>
    </location>
</feature>
<keyword evidence="1" id="KW-0238">DNA-binding</keyword>
<organism evidence="3 4">
    <name type="scientific">Brevibacillus gelatini</name>
    <dbReference type="NCBI Taxonomy" id="1655277"/>
    <lineage>
        <taxon>Bacteria</taxon>
        <taxon>Bacillati</taxon>
        <taxon>Bacillota</taxon>
        <taxon>Bacilli</taxon>
        <taxon>Bacillales</taxon>
        <taxon>Paenibacillaceae</taxon>
        <taxon>Brevibacillus</taxon>
    </lineage>
</organism>
<dbReference type="SUPFAM" id="SSF47413">
    <property type="entry name" value="lambda repressor-like DNA-binding domains"/>
    <property type="match status" value="1"/>
</dbReference>
<evidence type="ECO:0000259" key="2">
    <source>
        <dbReference type="PROSITE" id="PS50943"/>
    </source>
</evidence>
<dbReference type="InterPro" id="IPR011990">
    <property type="entry name" value="TPR-like_helical_dom_sf"/>
</dbReference>
<name>A0A3M8AVN9_9BACL</name>
<gene>
    <name evidence="3" type="ORF">EDM57_15110</name>
</gene>
<dbReference type="InterPro" id="IPR050807">
    <property type="entry name" value="TransReg_Diox_bact_type"/>
</dbReference>
<dbReference type="InterPro" id="IPR010982">
    <property type="entry name" value="Lambda_DNA-bd_dom_sf"/>
</dbReference>
<protein>
    <submittedName>
        <fullName evidence="3">Helix-turn-helix domain-containing protein</fullName>
    </submittedName>
</protein>
<dbReference type="InterPro" id="IPR001611">
    <property type="entry name" value="Leu-rich_rpt"/>
</dbReference>
<sequence length="434" mass="50171">MNWQVIVVKLKEKSLGYTTLGELIKECREKKCLSLTDLSNLSGITKGGLSKIESGETKRPELSTIKSIANVLDIPYKEIVEHYIELEQRPEALRELLLEVIKFSDNNLISKVTLKLLQSHQEDTYTSLEKLYGLAESISDSQVKIILYNSIVKYSRQHGIMTYLAKALFHKYLIERDDFSRLHETYQSGKYALHYTDFLSPNERTLFLYKLGVHAFNLMLYNECIELCELVLEEDGTESRIKADAVGAICNAYFYLEQYDKAESYLDVYKGFSFPHIPDNVKLMTAALNSARGLVDTAIKQLQKSLESSRNTTIHVINRLFELHLRNNDLQSIEELLENEPKLEQQTFITPYQKSELAYFYKLKGDFTLRKGDFHDAMNCYIKSALEYGKVSAHANSMDCLRLIMDSYISRNKEMDISVLQKLKELYNEIRVIM</sequence>
<dbReference type="SMART" id="SM00530">
    <property type="entry name" value="HTH_XRE"/>
    <property type="match status" value="1"/>
</dbReference>
<dbReference type="PANTHER" id="PTHR46797:SF1">
    <property type="entry name" value="METHYLPHOSPHONATE SYNTHASE"/>
    <property type="match status" value="1"/>
</dbReference>